<keyword evidence="1" id="KW-1133">Transmembrane helix</keyword>
<gene>
    <name evidence="2" type="ORF">G6R29_05700</name>
</gene>
<keyword evidence="1" id="KW-0472">Membrane</keyword>
<sequence length="150" mass="17631">MNLYNLLTFLPTFIICIATCMTLYLAEKRLKSNREMDFSRPLYQNYLLSELPNALTEYEIGQYSKLSVETFSTKLKHFKKDIRYFQYAHNKIYQDVSNSIACIDRILSQEPGSKSIGKTSSEISDLLHKIYKAFLFDLPDDHIDSYFRLK</sequence>
<evidence type="ECO:0000313" key="3">
    <source>
        <dbReference type="Proteomes" id="UP001519504"/>
    </source>
</evidence>
<evidence type="ECO:0000313" key="2">
    <source>
        <dbReference type="EMBL" id="MBS9339113.1"/>
    </source>
</evidence>
<organism evidence="2 3">
    <name type="scientific">Fructobacillus broussonetiae</name>
    <dbReference type="NCBI Taxonomy" id="2713173"/>
    <lineage>
        <taxon>Bacteria</taxon>
        <taxon>Bacillati</taxon>
        <taxon>Bacillota</taxon>
        <taxon>Bacilli</taxon>
        <taxon>Lactobacillales</taxon>
        <taxon>Lactobacillaceae</taxon>
        <taxon>Fructobacillus</taxon>
    </lineage>
</organism>
<name>A0ABS5R100_9LACO</name>
<dbReference type="Proteomes" id="UP001519504">
    <property type="component" value="Unassembled WGS sequence"/>
</dbReference>
<feature type="transmembrane region" description="Helical" evidence="1">
    <location>
        <begin position="6"/>
        <end position="26"/>
    </location>
</feature>
<dbReference type="RefSeq" id="WP_213809395.1">
    <property type="nucleotide sequence ID" value="NZ_JAAMFK010000008.1"/>
</dbReference>
<reference evidence="2 3" key="1">
    <citation type="submission" date="2020-02" db="EMBL/GenBank/DDBJ databases">
        <title>Fructobacillus sp. isolated from paper mulberry of Taiwan.</title>
        <authorList>
            <person name="Lin S.-T."/>
        </authorList>
    </citation>
    <scope>NUCLEOTIDE SEQUENCE [LARGE SCALE GENOMIC DNA]</scope>
    <source>
        <strain evidence="2 3">M2-14</strain>
    </source>
</reference>
<accession>A0ABS5R100</accession>
<dbReference type="EMBL" id="JAAMFK010000008">
    <property type="protein sequence ID" value="MBS9339113.1"/>
    <property type="molecule type" value="Genomic_DNA"/>
</dbReference>
<protein>
    <submittedName>
        <fullName evidence="2">Uncharacterized protein</fullName>
    </submittedName>
</protein>
<keyword evidence="1" id="KW-0812">Transmembrane</keyword>
<keyword evidence="3" id="KW-1185">Reference proteome</keyword>
<proteinExistence type="predicted"/>
<comment type="caution">
    <text evidence="2">The sequence shown here is derived from an EMBL/GenBank/DDBJ whole genome shotgun (WGS) entry which is preliminary data.</text>
</comment>
<evidence type="ECO:0000256" key="1">
    <source>
        <dbReference type="SAM" id="Phobius"/>
    </source>
</evidence>